<keyword evidence="1" id="KW-0472">Membrane</keyword>
<keyword evidence="3" id="KW-1185">Reference proteome</keyword>
<evidence type="ECO:0000313" key="3">
    <source>
        <dbReference type="Proteomes" id="UP000253769"/>
    </source>
</evidence>
<keyword evidence="1" id="KW-0812">Transmembrane</keyword>
<dbReference type="RefSeq" id="WP_114696549.1">
    <property type="nucleotide sequence ID" value="NZ_QQOH01000004.1"/>
</dbReference>
<dbReference type="AlphaFoldDB" id="A0A369WAU4"/>
<evidence type="ECO:0000256" key="1">
    <source>
        <dbReference type="SAM" id="Phobius"/>
    </source>
</evidence>
<dbReference type="OrthoDB" id="10013804at2"/>
<organism evidence="2 3">
    <name type="scientific">Motiliproteus coralliicola</name>
    <dbReference type="NCBI Taxonomy" id="2283196"/>
    <lineage>
        <taxon>Bacteria</taxon>
        <taxon>Pseudomonadati</taxon>
        <taxon>Pseudomonadota</taxon>
        <taxon>Gammaproteobacteria</taxon>
        <taxon>Oceanospirillales</taxon>
        <taxon>Oceanospirillaceae</taxon>
        <taxon>Motiliproteus</taxon>
    </lineage>
</organism>
<name>A0A369WAU4_9GAMM</name>
<gene>
    <name evidence="2" type="ORF">DV711_15080</name>
</gene>
<feature type="transmembrane region" description="Helical" evidence="1">
    <location>
        <begin position="37"/>
        <end position="60"/>
    </location>
</feature>
<protein>
    <recommendedName>
        <fullName evidence="4">DUF4760 domain-containing protein</fullName>
    </recommendedName>
</protein>
<dbReference type="EMBL" id="QQOH01000004">
    <property type="protein sequence ID" value="RDE18932.1"/>
    <property type="molecule type" value="Genomic_DNA"/>
</dbReference>
<comment type="caution">
    <text evidence="2">The sequence shown here is derived from an EMBL/GenBank/DDBJ whole genome shotgun (WGS) entry which is preliminary data.</text>
</comment>
<sequence length="191" mass="22410">MSDNDRIIELMKKEGFFASIRRAIDKHVEGDPWKERYIPVLSIGVALVTVIATPLANYFVAERKNDAVYLEAKQKEVEYIQEAYRDFCTEWKVFKPKALDGMYRESDLRRLTESLYNIEFYASWLDGVLIDSEIDKYWKHLGTINLYYDEMSNLGKSDINLKDEIYPVKDLCLGVREGLNKYQRELNNAIN</sequence>
<reference evidence="2 3" key="1">
    <citation type="submission" date="2018-07" db="EMBL/GenBank/DDBJ databases">
        <title>Motiliproteus coralliicola sp. nov., a bacterium isolated from Coral.</title>
        <authorList>
            <person name="Wang G."/>
        </authorList>
    </citation>
    <scope>NUCLEOTIDE SEQUENCE [LARGE SCALE GENOMIC DNA]</scope>
    <source>
        <strain evidence="2 3">C34</strain>
    </source>
</reference>
<evidence type="ECO:0008006" key="4">
    <source>
        <dbReference type="Google" id="ProtNLM"/>
    </source>
</evidence>
<proteinExistence type="predicted"/>
<accession>A0A369WAU4</accession>
<keyword evidence="1" id="KW-1133">Transmembrane helix</keyword>
<dbReference type="Proteomes" id="UP000253769">
    <property type="component" value="Unassembled WGS sequence"/>
</dbReference>
<evidence type="ECO:0000313" key="2">
    <source>
        <dbReference type="EMBL" id="RDE18932.1"/>
    </source>
</evidence>